<dbReference type="GO" id="GO:0015420">
    <property type="term" value="F:ABC-type vitamin B12 transporter activity"/>
    <property type="evidence" value="ECO:0007669"/>
    <property type="project" value="UniProtKB-UniRule"/>
</dbReference>
<dbReference type="GO" id="GO:0048472">
    <property type="term" value="F:threonine-phosphate decarboxylase activity"/>
    <property type="evidence" value="ECO:0007669"/>
    <property type="project" value="InterPro"/>
</dbReference>
<evidence type="ECO:0000256" key="5">
    <source>
        <dbReference type="ARBA" id="ARBA00022573"/>
    </source>
</evidence>
<evidence type="ECO:0000313" key="11">
    <source>
        <dbReference type="Proteomes" id="UP000649179"/>
    </source>
</evidence>
<dbReference type="HAMAP" id="MF_00024">
    <property type="entry name" value="CobD_CbiB"/>
    <property type="match status" value="1"/>
</dbReference>
<evidence type="ECO:0000313" key="10">
    <source>
        <dbReference type="EMBL" id="GGF31906.1"/>
    </source>
</evidence>
<reference evidence="10" key="1">
    <citation type="journal article" date="2014" name="Int. J. Syst. Evol. Microbiol.">
        <title>Complete genome sequence of Corynebacterium casei LMG S-19264T (=DSM 44701T), isolated from a smear-ripened cheese.</title>
        <authorList>
            <consortium name="US DOE Joint Genome Institute (JGI-PGF)"/>
            <person name="Walter F."/>
            <person name="Albersmeier A."/>
            <person name="Kalinowski J."/>
            <person name="Ruckert C."/>
        </authorList>
    </citation>
    <scope>NUCLEOTIDE SEQUENCE</scope>
    <source>
        <strain evidence="10">CGMCC 1.16067</strain>
    </source>
</reference>
<evidence type="ECO:0000256" key="4">
    <source>
        <dbReference type="ARBA" id="ARBA00022475"/>
    </source>
</evidence>
<accession>A0A917F081</accession>
<dbReference type="Pfam" id="PF03186">
    <property type="entry name" value="CobD_Cbib"/>
    <property type="match status" value="1"/>
</dbReference>
<keyword evidence="11" id="KW-1185">Reference proteome</keyword>
<evidence type="ECO:0000256" key="3">
    <source>
        <dbReference type="ARBA" id="ARBA00006263"/>
    </source>
</evidence>
<keyword evidence="4 9" id="KW-1003">Cell membrane</keyword>
<name>A0A917F081_9ACTN</name>
<evidence type="ECO:0000256" key="6">
    <source>
        <dbReference type="ARBA" id="ARBA00022692"/>
    </source>
</evidence>
<dbReference type="GO" id="GO:0005886">
    <property type="term" value="C:plasma membrane"/>
    <property type="evidence" value="ECO:0007669"/>
    <property type="project" value="UniProtKB-SubCell"/>
</dbReference>
<dbReference type="GO" id="GO:0009236">
    <property type="term" value="P:cobalamin biosynthetic process"/>
    <property type="evidence" value="ECO:0007669"/>
    <property type="project" value="UniProtKB-UniRule"/>
</dbReference>
<proteinExistence type="inferred from homology"/>
<comment type="subcellular location">
    <subcellularLocation>
        <location evidence="1 9">Cell membrane</location>
        <topology evidence="1 9">Multi-pass membrane protein</topology>
    </subcellularLocation>
</comment>
<protein>
    <recommendedName>
        <fullName evidence="9">Cobalamin biosynthesis protein CobD</fullName>
    </recommendedName>
</protein>
<reference evidence="10" key="2">
    <citation type="submission" date="2020-09" db="EMBL/GenBank/DDBJ databases">
        <authorList>
            <person name="Sun Q."/>
            <person name="Zhou Y."/>
        </authorList>
    </citation>
    <scope>NUCLEOTIDE SEQUENCE</scope>
    <source>
        <strain evidence="10">CGMCC 1.16067</strain>
    </source>
</reference>
<comment type="similarity">
    <text evidence="3 9">Belongs to the CobD/CbiB family.</text>
</comment>
<comment type="caution">
    <text evidence="10">The sequence shown here is derived from an EMBL/GenBank/DDBJ whole genome shotgun (WGS) entry which is preliminary data.</text>
</comment>
<dbReference type="Proteomes" id="UP000649179">
    <property type="component" value="Unassembled WGS sequence"/>
</dbReference>
<evidence type="ECO:0000256" key="2">
    <source>
        <dbReference type="ARBA" id="ARBA00004953"/>
    </source>
</evidence>
<keyword evidence="7 9" id="KW-1133">Transmembrane helix</keyword>
<gene>
    <name evidence="9" type="primary">cobD</name>
    <name evidence="10" type="ORF">GCM10011519_01600</name>
</gene>
<dbReference type="InterPro" id="IPR004485">
    <property type="entry name" value="Cobalamin_biosynth_CobD/CbiB"/>
</dbReference>
<keyword evidence="8 9" id="KW-0472">Membrane</keyword>
<evidence type="ECO:0000256" key="8">
    <source>
        <dbReference type="ARBA" id="ARBA00023136"/>
    </source>
</evidence>
<dbReference type="PANTHER" id="PTHR34308:SF1">
    <property type="entry name" value="COBALAMIN BIOSYNTHESIS PROTEIN CBIB"/>
    <property type="match status" value="1"/>
</dbReference>
<comment type="function">
    <text evidence="9">Converts cobyric acid to cobinamide by the addition of aminopropanol on the F carboxylic group.</text>
</comment>
<evidence type="ECO:0000256" key="7">
    <source>
        <dbReference type="ARBA" id="ARBA00022989"/>
    </source>
</evidence>
<keyword evidence="6 9" id="KW-0812">Transmembrane</keyword>
<sequence length="260" mass="26873">MHGAAHVAVLVGAAVALGLPAERVRPTVHAALTAAATWAVLGGTTLSREADAVDTLLRDEDLDGARQRLTHLVGRDPSELGPGEIARAVVESVAENTSDAVVAPLVWGAIGGVPGLLGYRAANTLDAMVGHRTPRLERFGWAAARLDDVLNLPGSRLSAVLAVLLGPDHAGACRAWHRDARAHPSPNAGPVEAAFAGALGVRLGGTNVYAGRTEHRAVLGDGRPVEARDIVRARTLADRVGLGAVVLSALAAGRARRRPR</sequence>
<comment type="pathway">
    <text evidence="2 9">Cofactor biosynthesis; adenosylcobalamin biosynthesis.</text>
</comment>
<dbReference type="PANTHER" id="PTHR34308">
    <property type="entry name" value="COBALAMIN BIOSYNTHESIS PROTEIN CBIB"/>
    <property type="match status" value="1"/>
</dbReference>
<keyword evidence="5 9" id="KW-0169">Cobalamin biosynthesis</keyword>
<dbReference type="AlphaFoldDB" id="A0A917F081"/>
<dbReference type="EMBL" id="BMKQ01000001">
    <property type="protein sequence ID" value="GGF31906.1"/>
    <property type="molecule type" value="Genomic_DNA"/>
</dbReference>
<organism evidence="10 11">
    <name type="scientific">Marmoricola endophyticus</name>
    <dbReference type="NCBI Taxonomy" id="2040280"/>
    <lineage>
        <taxon>Bacteria</taxon>
        <taxon>Bacillati</taxon>
        <taxon>Actinomycetota</taxon>
        <taxon>Actinomycetes</taxon>
        <taxon>Propionibacteriales</taxon>
        <taxon>Nocardioidaceae</taxon>
        <taxon>Marmoricola</taxon>
    </lineage>
</organism>
<evidence type="ECO:0000256" key="9">
    <source>
        <dbReference type="HAMAP-Rule" id="MF_00024"/>
    </source>
</evidence>
<evidence type="ECO:0000256" key="1">
    <source>
        <dbReference type="ARBA" id="ARBA00004651"/>
    </source>
</evidence>